<name>A0ACC2LXP5_PERAE</name>
<reference evidence="1 2" key="1">
    <citation type="journal article" date="2022" name="Hortic Res">
        <title>A haplotype resolved chromosomal level avocado genome allows analysis of novel avocado genes.</title>
        <authorList>
            <person name="Nath O."/>
            <person name="Fletcher S.J."/>
            <person name="Hayward A."/>
            <person name="Shaw L.M."/>
            <person name="Masouleh A.K."/>
            <person name="Furtado A."/>
            <person name="Henry R.J."/>
            <person name="Mitter N."/>
        </authorList>
    </citation>
    <scope>NUCLEOTIDE SEQUENCE [LARGE SCALE GENOMIC DNA]</scope>
    <source>
        <strain evidence="2">cv. Hass</strain>
    </source>
</reference>
<sequence length="107" mass="11828">MFFLTVECRKKSRIGNQDQGRGSRNGSVGPERGEESVWNRRVLYQASAKKGRRRVSRPSRIPRDQPHIRNGCSAVRPISAPGGPAARLRPKSEVVGLLEVSVSFSSL</sequence>
<dbReference type="Proteomes" id="UP001234297">
    <property type="component" value="Chromosome 3"/>
</dbReference>
<comment type="caution">
    <text evidence="1">The sequence shown here is derived from an EMBL/GenBank/DDBJ whole genome shotgun (WGS) entry which is preliminary data.</text>
</comment>
<dbReference type="EMBL" id="CM056811">
    <property type="protein sequence ID" value="KAJ8638180.1"/>
    <property type="molecule type" value="Genomic_DNA"/>
</dbReference>
<accession>A0ACC2LXP5</accession>
<gene>
    <name evidence="1" type="ORF">MRB53_012447</name>
</gene>
<proteinExistence type="predicted"/>
<organism evidence="1 2">
    <name type="scientific">Persea americana</name>
    <name type="common">Avocado</name>
    <dbReference type="NCBI Taxonomy" id="3435"/>
    <lineage>
        <taxon>Eukaryota</taxon>
        <taxon>Viridiplantae</taxon>
        <taxon>Streptophyta</taxon>
        <taxon>Embryophyta</taxon>
        <taxon>Tracheophyta</taxon>
        <taxon>Spermatophyta</taxon>
        <taxon>Magnoliopsida</taxon>
        <taxon>Magnoliidae</taxon>
        <taxon>Laurales</taxon>
        <taxon>Lauraceae</taxon>
        <taxon>Persea</taxon>
    </lineage>
</organism>
<keyword evidence="2" id="KW-1185">Reference proteome</keyword>
<protein>
    <submittedName>
        <fullName evidence="1">Uncharacterized protein</fullName>
    </submittedName>
</protein>
<evidence type="ECO:0000313" key="1">
    <source>
        <dbReference type="EMBL" id="KAJ8638180.1"/>
    </source>
</evidence>
<evidence type="ECO:0000313" key="2">
    <source>
        <dbReference type="Proteomes" id="UP001234297"/>
    </source>
</evidence>